<organism evidence="2 3">
    <name type="scientific">Aliiroseovarius sediminilitoris</name>
    <dbReference type="NCBI Taxonomy" id="1173584"/>
    <lineage>
        <taxon>Bacteria</taxon>
        <taxon>Pseudomonadati</taxon>
        <taxon>Pseudomonadota</taxon>
        <taxon>Alphaproteobacteria</taxon>
        <taxon>Rhodobacterales</taxon>
        <taxon>Paracoccaceae</taxon>
        <taxon>Aliiroseovarius</taxon>
    </lineage>
</organism>
<dbReference type="Proteomes" id="UP000199650">
    <property type="component" value="Unassembled WGS sequence"/>
</dbReference>
<proteinExistence type="predicted"/>
<accession>A0A1I0NC76</accession>
<name>A0A1I0NC76_9RHOB</name>
<feature type="transmembrane region" description="Helical" evidence="1">
    <location>
        <begin position="6"/>
        <end position="24"/>
    </location>
</feature>
<keyword evidence="1" id="KW-1133">Transmembrane helix</keyword>
<reference evidence="2 3" key="1">
    <citation type="submission" date="2016-10" db="EMBL/GenBank/DDBJ databases">
        <authorList>
            <person name="de Groot N.N."/>
        </authorList>
    </citation>
    <scope>NUCLEOTIDE SEQUENCE [LARGE SCALE GENOMIC DNA]</scope>
    <source>
        <strain evidence="2 3">DSM 29439</strain>
    </source>
</reference>
<keyword evidence="3" id="KW-1185">Reference proteome</keyword>
<evidence type="ECO:0000256" key="1">
    <source>
        <dbReference type="SAM" id="Phobius"/>
    </source>
</evidence>
<dbReference type="AlphaFoldDB" id="A0A1I0NC76"/>
<sequence length="54" mass="5949">MVIKIVVLFLVAMGVLAMFGKLRYPGQQRIEAMKCPRCGKYRLGKSPCDCSGKG</sequence>
<evidence type="ECO:0000313" key="3">
    <source>
        <dbReference type="Proteomes" id="UP000199650"/>
    </source>
</evidence>
<dbReference type="STRING" id="1173584.SAMN05444851_0675"/>
<gene>
    <name evidence="2" type="ORF">SAMN05444851_0675</name>
</gene>
<keyword evidence="1" id="KW-0812">Transmembrane</keyword>
<dbReference type="EMBL" id="FOJB01000001">
    <property type="protein sequence ID" value="SEV98205.1"/>
    <property type="molecule type" value="Genomic_DNA"/>
</dbReference>
<evidence type="ECO:0000313" key="2">
    <source>
        <dbReference type="EMBL" id="SEV98205.1"/>
    </source>
</evidence>
<protein>
    <submittedName>
        <fullName evidence="2">Uncharacterized protein</fullName>
    </submittedName>
</protein>
<keyword evidence="1" id="KW-0472">Membrane</keyword>